<dbReference type="InterPro" id="IPR018303">
    <property type="entry name" value="ATPase_P-typ_P_site"/>
</dbReference>
<protein>
    <recommendedName>
        <fullName evidence="12">HMA domain-containing protein</fullName>
    </recommendedName>
</protein>
<evidence type="ECO:0000256" key="8">
    <source>
        <dbReference type="ARBA" id="ARBA00022989"/>
    </source>
</evidence>
<dbReference type="PRINTS" id="PR00119">
    <property type="entry name" value="CATATPASE"/>
</dbReference>
<dbReference type="InterPro" id="IPR001757">
    <property type="entry name" value="P_typ_ATPase"/>
</dbReference>
<feature type="compositionally biased region" description="Basic and acidic residues" evidence="11">
    <location>
        <begin position="879"/>
        <end position="896"/>
    </location>
</feature>
<comment type="caution">
    <text evidence="13">The sequence shown here is derived from an EMBL/GenBank/DDBJ whole genome shotgun (WGS) entry which is preliminary data.</text>
</comment>
<keyword evidence="5 10" id="KW-0547">Nucleotide-binding</keyword>
<evidence type="ECO:0000256" key="11">
    <source>
        <dbReference type="SAM" id="MobiDB-lite"/>
    </source>
</evidence>
<comment type="similarity">
    <text evidence="2 10">Belongs to the cation transport ATPase (P-type) (TC 3.A.3) family. Type IB subfamily.</text>
</comment>
<evidence type="ECO:0000313" key="13">
    <source>
        <dbReference type="EMBL" id="GAA1720376.1"/>
    </source>
</evidence>
<evidence type="ECO:0000313" key="14">
    <source>
        <dbReference type="Proteomes" id="UP001500618"/>
    </source>
</evidence>
<gene>
    <name evidence="13" type="ORF">GCM10009765_80720</name>
</gene>
<evidence type="ECO:0000256" key="3">
    <source>
        <dbReference type="ARBA" id="ARBA00022692"/>
    </source>
</evidence>
<dbReference type="Gene3D" id="6.10.250.660">
    <property type="match status" value="1"/>
</dbReference>
<name>A0ABN2J933_9ACTN</name>
<feature type="region of interest" description="Disordered" evidence="11">
    <location>
        <begin position="874"/>
        <end position="896"/>
    </location>
</feature>
<keyword evidence="14" id="KW-1185">Reference proteome</keyword>
<dbReference type="Pfam" id="PF00122">
    <property type="entry name" value="E1-E2_ATPase"/>
    <property type="match status" value="1"/>
</dbReference>
<dbReference type="PROSITE" id="PS01047">
    <property type="entry name" value="HMA_1"/>
    <property type="match status" value="1"/>
</dbReference>
<dbReference type="InterPro" id="IPR007793">
    <property type="entry name" value="DivIVA_fam"/>
</dbReference>
<feature type="transmembrane region" description="Helical" evidence="10">
    <location>
        <begin position="137"/>
        <end position="156"/>
    </location>
</feature>
<dbReference type="Pfam" id="PF00403">
    <property type="entry name" value="HMA"/>
    <property type="match status" value="1"/>
</dbReference>
<dbReference type="Pfam" id="PF00702">
    <property type="entry name" value="Hydrolase"/>
    <property type="match status" value="1"/>
</dbReference>
<evidence type="ECO:0000256" key="6">
    <source>
        <dbReference type="ARBA" id="ARBA00022840"/>
    </source>
</evidence>
<evidence type="ECO:0000256" key="5">
    <source>
        <dbReference type="ARBA" id="ARBA00022741"/>
    </source>
</evidence>
<dbReference type="NCBIfam" id="TIGR01525">
    <property type="entry name" value="ATPase-IB_hvy"/>
    <property type="match status" value="1"/>
</dbReference>
<keyword evidence="9 10" id="KW-0472">Membrane</keyword>
<dbReference type="InterPro" id="IPR017969">
    <property type="entry name" value="Heavy-metal-associated_CS"/>
</dbReference>
<feature type="domain" description="HMA" evidence="12">
    <location>
        <begin position="15"/>
        <end position="81"/>
    </location>
</feature>
<proteinExistence type="inferred from homology"/>
<dbReference type="PROSITE" id="PS50846">
    <property type="entry name" value="HMA_2"/>
    <property type="match status" value="1"/>
</dbReference>
<dbReference type="Proteomes" id="UP001500618">
    <property type="component" value="Unassembled WGS sequence"/>
</dbReference>
<dbReference type="SUPFAM" id="SSF81653">
    <property type="entry name" value="Calcium ATPase, transduction domain A"/>
    <property type="match status" value="1"/>
</dbReference>
<evidence type="ECO:0000256" key="9">
    <source>
        <dbReference type="ARBA" id="ARBA00023136"/>
    </source>
</evidence>
<dbReference type="Gene3D" id="2.70.150.10">
    <property type="entry name" value="Calcium-transporting ATPase, cytoplasmic transduction domain A"/>
    <property type="match status" value="1"/>
</dbReference>
<evidence type="ECO:0000256" key="2">
    <source>
        <dbReference type="ARBA" id="ARBA00006024"/>
    </source>
</evidence>
<dbReference type="PROSITE" id="PS00154">
    <property type="entry name" value="ATPASE_E1_E2"/>
    <property type="match status" value="1"/>
</dbReference>
<accession>A0ABN2J933</accession>
<reference evidence="13 14" key="1">
    <citation type="journal article" date="2019" name="Int. J. Syst. Evol. Microbiol.">
        <title>The Global Catalogue of Microorganisms (GCM) 10K type strain sequencing project: providing services to taxonomists for standard genome sequencing and annotation.</title>
        <authorList>
            <consortium name="The Broad Institute Genomics Platform"/>
            <consortium name="The Broad Institute Genome Sequencing Center for Infectious Disease"/>
            <person name="Wu L."/>
            <person name="Ma J."/>
        </authorList>
    </citation>
    <scope>NUCLEOTIDE SEQUENCE [LARGE SCALE GENOMIC DNA]</scope>
    <source>
        <strain evidence="13 14">JCM 14718</strain>
    </source>
</reference>
<feature type="region of interest" description="Disordered" evidence="11">
    <location>
        <begin position="955"/>
        <end position="976"/>
    </location>
</feature>
<dbReference type="InterPro" id="IPR027256">
    <property type="entry name" value="P-typ_ATPase_IB"/>
</dbReference>
<dbReference type="InterPro" id="IPR023299">
    <property type="entry name" value="ATPase_P-typ_cyto_dom_N"/>
</dbReference>
<dbReference type="InterPro" id="IPR036412">
    <property type="entry name" value="HAD-like_sf"/>
</dbReference>
<feature type="transmembrane region" description="Helical" evidence="10">
    <location>
        <begin position="348"/>
        <end position="370"/>
    </location>
</feature>
<evidence type="ECO:0000256" key="10">
    <source>
        <dbReference type="RuleBase" id="RU362081"/>
    </source>
</evidence>
<dbReference type="PRINTS" id="PR00943">
    <property type="entry name" value="CUATPASE"/>
</dbReference>
<dbReference type="InterPro" id="IPR036163">
    <property type="entry name" value="HMA_dom_sf"/>
</dbReference>
<dbReference type="SFLD" id="SFLDF00027">
    <property type="entry name" value="p-type_atpase"/>
    <property type="match status" value="1"/>
</dbReference>
<dbReference type="Gene3D" id="3.40.50.1000">
    <property type="entry name" value="HAD superfamily/HAD-like"/>
    <property type="match status" value="1"/>
</dbReference>
<dbReference type="CDD" id="cd02094">
    <property type="entry name" value="P-type_ATPase_Cu-like"/>
    <property type="match status" value="1"/>
</dbReference>
<dbReference type="Gene3D" id="3.40.1110.10">
    <property type="entry name" value="Calcium-transporting ATPase, cytoplasmic domain N"/>
    <property type="match status" value="1"/>
</dbReference>
<dbReference type="InterPro" id="IPR059000">
    <property type="entry name" value="ATPase_P-type_domA"/>
</dbReference>
<dbReference type="CDD" id="cd00371">
    <property type="entry name" value="HMA"/>
    <property type="match status" value="1"/>
</dbReference>
<dbReference type="SUPFAM" id="SSF55008">
    <property type="entry name" value="HMA, heavy metal-associated domain"/>
    <property type="match status" value="1"/>
</dbReference>
<feature type="transmembrane region" description="Helical" evidence="10">
    <location>
        <begin position="686"/>
        <end position="706"/>
    </location>
</feature>
<dbReference type="InterPro" id="IPR023298">
    <property type="entry name" value="ATPase_P-typ_TM_dom_sf"/>
</dbReference>
<dbReference type="Gene3D" id="3.30.70.100">
    <property type="match status" value="1"/>
</dbReference>
<keyword evidence="6 10" id="KW-0067">ATP-binding</keyword>
<dbReference type="PANTHER" id="PTHR43520:SF8">
    <property type="entry name" value="P-TYPE CU(+) TRANSPORTER"/>
    <property type="match status" value="1"/>
</dbReference>
<dbReference type="EMBL" id="BAAANY010000045">
    <property type="protein sequence ID" value="GAA1720376.1"/>
    <property type="molecule type" value="Genomic_DNA"/>
</dbReference>
<feature type="transmembrane region" description="Helical" evidence="10">
    <location>
        <begin position="376"/>
        <end position="403"/>
    </location>
</feature>
<dbReference type="InterPro" id="IPR023214">
    <property type="entry name" value="HAD_sf"/>
</dbReference>
<keyword evidence="3 10" id="KW-0812">Transmembrane</keyword>
<keyword evidence="4 10" id="KW-0479">Metal-binding</keyword>
<dbReference type="SFLD" id="SFLDG00002">
    <property type="entry name" value="C1.7:_P-type_atpase_like"/>
    <property type="match status" value="1"/>
</dbReference>
<evidence type="ECO:0000256" key="7">
    <source>
        <dbReference type="ARBA" id="ARBA00022967"/>
    </source>
</evidence>
<feature type="transmembrane region" description="Helical" evidence="10">
    <location>
        <begin position="196"/>
        <end position="214"/>
    </location>
</feature>
<keyword evidence="7" id="KW-1278">Translocase</keyword>
<dbReference type="SFLD" id="SFLDS00003">
    <property type="entry name" value="Haloacid_Dehalogenase"/>
    <property type="match status" value="1"/>
</dbReference>
<dbReference type="InterPro" id="IPR008250">
    <property type="entry name" value="ATPase_P-typ_transduc_dom_A_sf"/>
</dbReference>
<keyword evidence="8 10" id="KW-1133">Transmembrane helix</keyword>
<dbReference type="PANTHER" id="PTHR43520">
    <property type="entry name" value="ATP7, ISOFORM B"/>
    <property type="match status" value="1"/>
</dbReference>
<evidence type="ECO:0000256" key="4">
    <source>
        <dbReference type="ARBA" id="ARBA00022723"/>
    </source>
</evidence>
<dbReference type="Pfam" id="PF05103">
    <property type="entry name" value="DivIVA"/>
    <property type="match status" value="1"/>
</dbReference>
<dbReference type="InterPro" id="IPR044492">
    <property type="entry name" value="P_typ_ATPase_HD_dom"/>
</dbReference>
<feature type="transmembrane region" description="Helical" evidence="10">
    <location>
        <begin position="111"/>
        <end position="131"/>
    </location>
</feature>
<dbReference type="SUPFAM" id="SSF56784">
    <property type="entry name" value="HAD-like"/>
    <property type="match status" value="1"/>
</dbReference>
<dbReference type="NCBIfam" id="TIGR01494">
    <property type="entry name" value="ATPase_P-type"/>
    <property type="match status" value="1"/>
</dbReference>
<sequence length="976" mass="102927">MVRETVISPDAADGRALEFAVRGMTCGSCAARVQRVLGRQPGVEAAEVNYATGTAHVVLGAQPVEPAVLSAAVRKIGYELAPVQPESSAGSEDDAAEGDETCAQRAWLRRVLIAWPLGLATMAVAFAPGLMRQWWAPWLELVLATPVQFYVGWPFLWEAARRARRLTASMDTLIALGTLAAYGFSVTQLLGGRPELYFETAALLIAFLVLGRYFEVRARRRAGRAIRALLELGAKQARLIRDGVEVTVPMDQVRVGDLMRVRPGEKIPTDGEVVDGLSAVDESMLTGESVPVDKAPGQPVAGASVNTDGVLTVRATAVGADTALSQIVALVQAAQAGKGQAQRLADRISAIFVPAVLGIAAVTFAAWWLLAHDPAAGLIAAVAVLIVACPCALGLATPVAILVGTGRGAALGILIKGVDVLERTRTISTVVFDKTGTLTTGQMAVTQTAVDQTSENELLRLAGAVEADSEHPIGRAIATAATERFGRLPAVTAFASVAGHGVRAEVDGRAVWVGRRKLIADAGLTLPEDVSQAAQGMEADGRTAVFAGWDGAVRGVVAVADTLKPGAADVVAELHRMGLRVAMITGDNARTAHAIAAQVGIDTVLAEVLPADKQAEVTRLQAGGEVVAMVGDGVNDAPALVAADLGIAIGTGTDVAIQASDLTLLRGDLPGVPTAIRLSRRTYRTIWQNLGWAFVYNTALIPLAALGLLNPIFAGAAMGFSSVSVVTNSLRLLRFRDDRRSGPAKVRRPAPGQVVDLPRPNATPTVAGPTFRRAWRGYQRREVDTFVRQILAAYNAATDQITALADKTSQSLREYDQRLAKVAAITEQAVRAARLLRQEAEQDATSIRDRADQAADTLLARAEHAAQAITRQADQLRAAAERDTDTARRRVTDAERHAEELQAAAWQRCAAKEAAVAAGTERDRQHVRAAQQALTEHLAATEHAIAVLRVRVDPAGQQAATSRATSATDPIPAGTD</sequence>
<feature type="compositionally biased region" description="Low complexity" evidence="11">
    <location>
        <begin position="955"/>
        <end position="968"/>
    </location>
</feature>
<evidence type="ECO:0000256" key="1">
    <source>
        <dbReference type="ARBA" id="ARBA00004651"/>
    </source>
</evidence>
<dbReference type="InterPro" id="IPR006121">
    <property type="entry name" value="HMA_dom"/>
</dbReference>
<dbReference type="SUPFAM" id="SSF81665">
    <property type="entry name" value="Calcium ATPase, transmembrane domain M"/>
    <property type="match status" value="1"/>
</dbReference>
<keyword evidence="10" id="KW-1003">Cell membrane</keyword>
<evidence type="ECO:0000259" key="12">
    <source>
        <dbReference type="PROSITE" id="PS50846"/>
    </source>
</evidence>
<organism evidence="13 14">
    <name type="scientific">Fodinicola feengrottensis</name>
    <dbReference type="NCBI Taxonomy" id="435914"/>
    <lineage>
        <taxon>Bacteria</taxon>
        <taxon>Bacillati</taxon>
        <taxon>Actinomycetota</taxon>
        <taxon>Actinomycetes</taxon>
        <taxon>Mycobacteriales</taxon>
        <taxon>Fodinicola</taxon>
    </lineage>
</organism>
<dbReference type="NCBIfam" id="TIGR01511">
    <property type="entry name" value="ATPase-IB1_Cu"/>
    <property type="match status" value="1"/>
</dbReference>
<comment type="subcellular location">
    <subcellularLocation>
        <location evidence="1">Cell membrane</location>
        <topology evidence="1">Multi-pass membrane protein</topology>
    </subcellularLocation>
</comment>
<feature type="transmembrane region" description="Helical" evidence="10">
    <location>
        <begin position="168"/>
        <end position="190"/>
    </location>
</feature>